<protein>
    <recommendedName>
        <fullName evidence="2">N-acetyltransferase domain-containing protein</fullName>
    </recommendedName>
</protein>
<organism evidence="3 4">
    <name type="scientific">Streptomyces filamentosus</name>
    <name type="common">Streptomyces roseosporus</name>
    <dbReference type="NCBI Taxonomy" id="67294"/>
    <lineage>
        <taxon>Bacteria</taxon>
        <taxon>Bacillati</taxon>
        <taxon>Actinomycetota</taxon>
        <taxon>Actinomycetes</taxon>
        <taxon>Kitasatosporales</taxon>
        <taxon>Streptomycetaceae</taxon>
        <taxon>Streptomyces</taxon>
    </lineage>
</organism>
<feature type="domain" description="N-acetyltransferase" evidence="2">
    <location>
        <begin position="120"/>
        <end position="285"/>
    </location>
</feature>
<dbReference type="Pfam" id="PF00583">
    <property type="entry name" value="Acetyltransf_1"/>
    <property type="match status" value="1"/>
</dbReference>
<dbReference type="AlphaFoldDB" id="A0A919BJ00"/>
<feature type="region of interest" description="Disordered" evidence="1">
    <location>
        <begin position="1"/>
        <end position="97"/>
    </location>
</feature>
<name>A0A919BJ00_STRFL</name>
<accession>A0A919BJ00</accession>
<reference evidence="3" key="1">
    <citation type="journal article" date="2014" name="Int. J. Syst. Evol. Microbiol.">
        <title>Complete genome sequence of Corynebacterium casei LMG S-19264T (=DSM 44701T), isolated from a smear-ripened cheese.</title>
        <authorList>
            <consortium name="US DOE Joint Genome Institute (JGI-PGF)"/>
            <person name="Walter F."/>
            <person name="Albersmeier A."/>
            <person name="Kalinowski J."/>
            <person name="Ruckert C."/>
        </authorList>
    </citation>
    <scope>NUCLEOTIDE SEQUENCE</scope>
    <source>
        <strain evidence="3">JCM 4122</strain>
    </source>
</reference>
<proteinExistence type="predicted"/>
<dbReference type="Proteomes" id="UP000632849">
    <property type="component" value="Unassembled WGS sequence"/>
</dbReference>
<feature type="compositionally biased region" description="Low complexity" evidence="1">
    <location>
        <begin position="26"/>
        <end position="50"/>
    </location>
</feature>
<comment type="caution">
    <text evidence="3">The sequence shown here is derived from an EMBL/GenBank/DDBJ whole genome shotgun (WGS) entry which is preliminary data.</text>
</comment>
<dbReference type="PROSITE" id="PS51186">
    <property type="entry name" value="GNAT"/>
    <property type="match status" value="1"/>
</dbReference>
<dbReference type="SUPFAM" id="SSF55729">
    <property type="entry name" value="Acyl-CoA N-acyltransferases (Nat)"/>
    <property type="match status" value="1"/>
</dbReference>
<dbReference type="EMBL" id="BNBE01000001">
    <property type="protein sequence ID" value="GHF90788.1"/>
    <property type="molecule type" value="Genomic_DNA"/>
</dbReference>
<dbReference type="InterPro" id="IPR016181">
    <property type="entry name" value="Acyl_CoA_acyltransferase"/>
</dbReference>
<gene>
    <name evidence="3" type="ORF">GCM10017667_19950</name>
</gene>
<dbReference type="Gene3D" id="3.40.630.30">
    <property type="match status" value="1"/>
</dbReference>
<keyword evidence="4" id="KW-1185">Reference proteome</keyword>
<dbReference type="InterPro" id="IPR000182">
    <property type="entry name" value="GNAT_dom"/>
</dbReference>
<evidence type="ECO:0000256" key="1">
    <source>
        <dbReference type="SAM" id="MobiDB-lite"/>
    </source>
</evidence>
<reference evidence="3" key="2">
    <citation type="submission" date="2020-09" db="EMBL/GenBank/DDBJ databases">
        <authorList>
            <person name="Sun Q."/>
            <person name="Ohkuma M."/>
        </authorList>
    </citation>
    <scope>NUCLEOTIDE SEQUENCE</scope>
    <source>
        <strain evidence="3">JCM 4122</strain>
    </source>
</reference>
<sequence>MGPVAAVLLHRDPGPAGRGVGALGEQPQDVQVPGGAGPQGAAAEVPAAVQPEREGRGAAGGAGQPGREVQRRAPAPGRACRASTTPPSSAATAAGGRTAAKSLMPASVAVASLGRMENVITIREGGAADLPAVLGILDSAVVWLNGKGIADQWGTEPFTGNPERVAHVGRVMGEGSPWIAEVDGVPAGTLTLTPHPGAYVPPAGEPERYVRYLATGGRFHGLGVGAALLARAVEETRRAGVPLLRVDCFAGSGGRLVEYYERRGFTRTDPFTVGDWPGQVLEMRM</sequence>
<evidence type="ECO:0000259" key="2">
    <source>
        <dbReference type="PROSITE" id="PS51186"/>
    </source>
</evidence>
<evidence type="ECO:0000313" key="3">
    <source>
        <dbReference type="EMBL" id="GHF90788.1"/>
    </source>
</evidence>
<dbReference type="CDD" id="cd04301">
    <property type="entry name" value="NAT_SF"/>
    <property type="match status" value="1"/>
</dbReference>
<dbReference type="GO" id="GO:0016747">
    <property type="term" value="F:acyltransferase activity, transferring groups other than amino-acyl groups"/>
    <property type="evidence" value="ECO:0007669"/>
    <property type="project" value="InterPro"/>
</dbReference>
<feature type="compositionally biased region" description="Low complexity" evidence="1">
    <location>
        <begin position="72"/>
        <end position="97"/>
    </location>
</feature>
<evidence type="ECO:0000313" key="4">
    <source>
        <dbReference type="Proteomes" id="UP000632849"/>
    </source>
</evidence>